<dbReference type="GO" id="GO:0006633">
    <property type="term" value="P:fatty acid biosynthetic process"/>
    <property type="evidence" value="ECO:0007669"/>
    <property type="project" value="TreeGrafter"/>
</dbReference>
<dbReference type="GO" id="GO:0016874">
    <property type="term" value="F:ligase activity"/>
    <property type="evidence" value="ECO:0007669"/>
    <property type="project" value="UniProtKB-KW"/>
</dbReference>
<feature type="transmembrane region" description="Helical" evidence="3">
    <location>
        <begin position="714"/>
        <end position="735"/>
    </location>
</feature>
<dbReference type="GO" id="GO:0005886">
    <property type="term" value="C:plasma membrane"/>
    <property type="evidence" value="ECO:0007669"/>
    <property type="project" value="TreeGrafter"/>
</dbReference>
<dbReference type="Proteomes" id="UP000037425">
    <property type="component" value="Unassembled WGS sequence"/>
</dbReference>
<dbReference type="Pfam" id="PF00550">
    <property type="entry name" value="PP-binding"/>
    <property type="match status" value="1"/>
</dbReference>
<dbReference type="Gene3D" id="1.10.1200.10">
    <property type="entry name" value="ACP-like"/>
    <property type="match status" value="1"/>
</dbReference>
<dbReference type="GO" id="GO:0016746">
    <property type="term" value="F:acyltransferase activity"/>
    <property type="evidence" value="ECO:0007669"/>
    <property type="project" value="InterPro"/>
</dbReference>
<dbReference type="CDD" id="cd05931">
    <property type="entry name" value="FAAL"/>
    <property type="match status" value="1"/>
</dbReference>
<reference evidence="6" key="1">
    <citation type="submission" date="2015-07" db="EMBL/GenBank/DDBJ databases">
        <title>Whole genome sequence of an Ensifer adhaerens strain isolated from a cave pool in the Wind Cave National Park.</title>
        <authorList>
            <person name="Eng W.W.H."/>
            <person name="Gan H.M."/>
            <person name="Barton H.A."/>
            <person name="Savka M.A."/>
        </authorList>
    </citation>
    <scope>NUCLEOTIDE SEQUENCE [LARGE SCALE GENOMIC DNA]</scope>
    <source>
        <strain evidence="6">SD006</strain>
    </source>
</reference>
<dbReference type="PANTHER" id="PTHR22754">
    <property type="entry name" value="DISCO-INTERACTING PROTEIN 2 DIP2 -RELATED"/>
    <property type="match status" value="1"/>
</dbReference>
<dbReference type="InterPro" id="IPR036736">
    <property type="entry name" value="ACP-like_sf"/>
</dbReference>
<keyword evidence="3" id="KW-1133">Transmembrane helix</keyword>
<dbReference type="InterPro" id="IPR040097">
    <property type="entry name" value="FAAL/FAAC"/>
</dbReference>
<keyword evidence="2" id="KW-0436">Ligase</keyword>
<dbReference type="SUPFAM" id="SSF69593">
    <property type="entry name" value="Glycerol-3-phosphate (1)-acyltransferase"/>
    <property type="match status" value="1"/>
</dbReference>
<dbReference type="InterPro" id="IPR045851">
    <property type="entry name" value="AMP-bd_C_sf"/>
</dbReference>
<name>A0A0L8BH52_ENSAD</name>
<accession>A0A0L8BH52</accession>
<dbReference type="InterPro" id="IPR000873">
    <property type="entry name" value="AMP-dep_synth/lig_dom"/>
</dbReference>
<dbReference type="InterPro" id="IPR002123">
    <property type="entry name" value="Plipid/glycerol_acylTrfase"/>
</dbReference>
<dbReference type="AlphaFoldDB" id="A0A0L8BH52"/>
<dbReference type="PATRIC" id="fig|106592.7.peg.5067"/>
<dbReference type="Gene3D" id="3.40.50.12780">
    <property type="entry name" value="N-terminal domain of ligase-like"/>
    <property type="match status" value="1"/>
</dbReference>
<dbReference type="OrthoDB" id="9803968at2"/>
<keyword evidence="3" id="KW-0472">Membrane</keyword>
<evidence type="ECO:0000256" key="1">
    <source>
        <dbReference type="ARBA" id="ARBA00006432"/>
    </source>
</evidence>
<dbReference type="CDD" id="cd07989">
    <property type="entry name" value="LPLAT_AGPAT-like"/>
    <property type="match status" value="1"/>
</dbReference>
<evidence type="ECO:0000313" key="6">
    <source>
        <dbReference type="Proteomes" id="UP000037425"/>
    </source>
</evidence>
<dbReference type="PROSITE" id="PS00455">
    <property type="entry name" value="AMP_BINDING"/>
    <property type="match status" value="1"/>
</dbReference>
<dbReference type="FunFam" id="3.40.50.12780:FF:000013">
    <property type="entry name" value="Long-chain-fatty-acid--AMP ligase FadD32"/>
    <property type="match status" value="1"/>
</dbReference>
<dbReference type="GO" id="GO:0070566">
    <property type="term" value="F:adenylyltransferase activity"/>
    <property type="evidence" value="ECO:0007669"/>
    <property type="project" value="TreeGrafter"/>
</dbReference>
<dbReference type="SMART" id="SM00563">
    <property type="entry name" value="PlsC"/>
    <property type="match status" value="1"/>
</dbReference>
<dbReference type="EMBL" id="LGAP01000032">
    <property type="protein sequence ID" value="KOF13903.1"/>
    <property type="molecule type" value="Genomic_DNA"/>
</dbReference>
<evidence type="ECO:0000313" key="5">
    <source>
        <dbReference type="EMBL" id="KOF13903.1"/>
    </source>
</evidence>
<dbReference type="InterPro" id="IPR020845">
    <property type="entry name" value="AMP-binding_CS"/>
</dbReference>
<feature type="domain" description="Carrier" evidence="4">
    <location>
        <begin position="21"/>
        <end position="97"/>
    </location>
</feature>
<organism evidence="5 6">
    <name type="scientific">Ensifer adhaerens</name>
    <name type="common">Sinorhizobium morelense</name>
    <dbReference type="NCBI Taxonomy" id="106592"/>
    <lineage>
        <taxon>Bacteria</taxon>
        <taxon>Pseudomonadati</taxon>
        <taxon>Pseudomonadota</taxon>
        <taxon>Alphaproteobacteria</taxon>
        <taxon>Hyphomicrobiales</taxon>
        <taxon>Rhizobiaceae</taxon>
        <taxon>Sinorhizobium/Ensifer group</taxon>
        <taxon>Ensifer</taxon>
    </lineage>
</organism>
<evidence type="ECO:0000256" key="3">
    <source>
        <dbReference type="SAM" id="Phobius"/>
    </source>
</evidence>
<dbReference type="InterPro" id="IPR042099">
    <property type="entry name" value="ANL_N_sf"/>
</dbReference>
<protein>
    <recommendedName>
        <fullName evidence="4">Carrier domain-containing protein</fullName>
    </recommendedName>
</protein>
<dbReference type="SUPFAM" id="SSF56801">
    <property type="entry name" value="Acetyl-CoA synthetase-like"/>
    <property type="match status" value="1"/>
</dbReference>
<gene>
    <name evidence="5" type="ORF">AC244_29550</name>
</gene>
<dbReference type="PROSITE" id="PS50075">
    <property type="entry name" value="CARRIER"/>
    <property type="match status" value="1"/>
</dbReference>
<comment type="similarity">
    <text evidence="1">Belongs to the ATP-dependent AMP-binding enzyme family.</text>
</comment>
<dbReference type="PANTHER" id="PTHR22754:SF32">
    <property type="entry name" value="DISCO-INTERACTING PROTEIN 2"/>
    <property type="match status" value="1"/>
</dbReference>
<keyword evidence="3" id="KW-0812">Transmembrane</keyword>
<comment type="caution">
    <text evidence="5">The sequence shown here is derived from an EMBL/GenBank/DDBJ whole genome shotgun (WGS) entry which is preliminary data.</text>
</comment>
<evidence type="ECO:0000259" key="4">
    <source>
        <dbReference type="PROSITE" id="PS50075"/>
    </source>
</evidence>
<dbReference type="Pfam" id="PF00501">
    <property type="entry name" value="AMP-binding"/>
    <property type="match status" value="1"/>
</dbReference>
<dbReference type="GO" id="GO:0071766">
    <property type="term" value="P:Actinobacterium-type cell wall biogenesis"/>
    <property type="evidence" value="ECO:0007669"/>
    <property type="project" value="UniProtKB-ARBA"/>
</dbReference>
<evidence type="ECO:0000256" key="2">
    <source>
        <dbReference type="ARBA" id="ARBA00022598"/>
    </source>
</evidence>
<dbReference type="Pfam" id="PF01553">
    <property type="entry name" value="Acyltransferase"/>
    <property type="match status" value="1"/>
</dbReference>
<dbReference type="SUPFAM" id="SSF47336">
    <property type="entry name" value="ACP-like"/>
    <property type="match status" value="1"/>
</dbReference>
<sequence length="953" mass="102388">MATEAGQPISPVQEQDLRGREMIAIVKEFVREVHLRHDRAMDVVPSSRIERDLGIDSLGRTELALRIERAFRVQLPAEIVAGAETVLDLVQALERAQPASERIAPSTRPAAVLSSVPAATEARTVVETLEWHATQHSDRLHLTVLQDEVTSIGALTYGELATRARRIAGGLIVRGVVPGDRVALMLPTGIDFFVAFFGILYAGAIPVPIYPPTRLAQLEEHVRRQTGILGNAGARLLITMPEARRLAGLLRALVDTLNAVDCVADIESAAAAVDLPRSCDPNAVALIQYTSGSTGDPKGVVLSHANLLANIRAMGSAMQASSADTFVSWLPLYHDMGLIGAWLGCLYYAAPLYAMSPLSFLGRPATWLWAMHNFRATFSASPNFGFEICLNKVADADLEGLDLSSLRMVANGAEPVSACTLRRFIERFGRYGVSAEAVAPVYGLAENSVGLAFPPLERPPVVDRVDRDRLATSGVAEAASPEDHTALEIVACGQPLPGHEIRIVDEAGHELGERREGRLEFRGPSATAGYFRNDEKTRALFHDDWLDSGDRAYMAGGDVFVTGRVKDIIIRAGRHLYPQEIEEAAGALPGIRKGGVVVFGTSDPDSGTERVVVVAETAQTDPASRASLQARVIDVTTDIAGTPADEVVLVPPRSVPKTSSGKIRRSAAKALYEAGRMGSAPHSVALQFTRLILLSAVPQMWRSARLFREALYAAWWWTVLGVALLLGSLAVLVIPRLPWRWRAVRWTARTALAVMGVSVSTGGTERIPKSGAMLVFNHSSYADALVLVAGLPGEPAIVAKRELAEHVVAGPLLRRLGIPFVERYDVSASLQDAEALTGLARAGRVLVFFPEGTLTRRAGLSGFYLGAFKVAAEAGLAILPGVIRGTRSMLRSNQWFPRHVPLSVEIGEPIAPSGTDFGSVLRLRDAVRSAILARCGEPDLGGLAKPEPPQVVA</sequence>
<dbReference type="InterPro" id="IPR009081">
    <property type="entry name" value="PP-bd_ACP"/>
</dbReference>
<dbReference type="Gene3D" id="3.30.300.30">
    <property type="match status" value="1"/>
</dbReference>
<proteinExistence type="inferred from homology"/>